<keyword evidence="2 7" id="KW-0813">Transport</keyword>
<gene>
    <name evidence="9" type="ORF">B7O98_09450</name>
</gene>
<keyword evidence="6 7" id="KW-0472">Membrane</keyword>
<evidence type="ECO:0000313" key="9">
    <source>
        <dbReference type="EMBL" id="PUA31376.1"/>
    </source>
</evidence>
<dbReference type="SUPFAM" id="SSF161098">
    <property type="entry name" value="MetI-like"/>
    <property type="match status" value="1"/>
</dbReference>
<feature type="domain" description="ABC transmembrane type-1" evidence="8">
    <location>
        <begin position="86"/>
        <end position="274"/>
    </location>
</feature>
<evidence type="ECO:0000256" key="7">
    <source>
        <dbReference type="RuleBase" id="RU363032"/>
    </source>
</evidence>
<evidence type="ECO:0000256" key="6">
    <source>
        <dbReference type="ARBA" id="ARBA00023136"/>
    </source>
</evidence>
<protein>
    <submittedName>
        <fullName evidence="9">Peptide transporter</fullName>
    </submittedName>
</protein>
<comment type="caution">
    <text evidence="9">The sequence shown here is derived from an EMBL/GenBank/DDBJ whole genome shotgun (WGS) entry which is preliminary data.</text>
</comment>
<dbReference type="Pfam" id="PF12911">
    <property type="entry name" value="OppC_N"/>
    <property type="match status" value="1"/>
</dbReference>
<dbReference type="PANTHER" id="PTHR43386:SF1">
    <property type="entry name" value="D,D-DIPEPTIDE TRANSPORT SYSTEM PERMEASE PROTEIN DDPC-RELATED"/>
    <property type="match status" value="1"/>
</dbReference>
<dbReference type="InterPro" id="IPR050366">
    <property type="entry name" value="BP-dependent_transpt_permease"/>
</dbReference>
<evidence type="ECO:0000256" key="4">
    <source>
        <dbReference type="ARBA" id="ARBA00022692"/>
    </source>
</evidence>
<evidence type="ECO:0000313" key="10">
    <source>
        <dbReference type="Proteomes" id="UP000244093"/>
    </source>
</evidence>
<sequence>MKTPRRIENTFKKIVDFFNELRRDRYGLVGFAMLLSIIIIALLVPYLPIPYFNAMEYPLLSPPNTMNIFGTDNLGRDVFSRTLWGARTSLAVGFISAGLSSIIGILLGSLAGYFRGKVDDIISAITNIFLTIPAFFLSLVLLAIFGSSIYLIMLVIGLTTWPTTARVMRAQVLSVKERTFVEAAKAIGASDFRILFTHVIPHALPPAIAYTILQVGSAIMIEAGLSYLGLGDPNYPSWGRMIYEGQTYIMSAPWISLIPGMFLVYTVLSVNFLGNSLLKILSPKLKQT</sequence>
<dbReference type="GO" id="GO:0005886">
    <property type="term" value="C:plasma membrane"/>
    <property type="evidence" value="ECO:0007669"/>
    <property type="project" value="UniProtKB-SubCell"/>
</dbReference>
<keyword evidence="5 7" id="KW-1133">Transmembrane helix</keyword>
<dbReference type="PROSITE" id="PS50928">
    <property type="entry name" value="ABC_TM1"/>
    <property type="match status" value="1"/>
</dbReference>
<feature type="transmembrane region" description="Helical" evidence="7">
    <location>
        <begin position="248"/>
        <end position="274"/>
    </location>
</feature>
<evidence type="ECO:0000256" key="1">
    <source>
        <dbReference type="ARBA" id="ARBA00004651"/>
    </source>
</evidence>
<accession>A0A2R7Y1G3</accession>
<dbReference type="Proteomes" id="UP000244093">
    <property type="component" value="Unassembled WGS sequence"/>
</dbReference>
<feature type="transmembrane region" description="Helical" evidence="7">
    <location>
        <begin position="26"/>
        <end position="49"/>
    </location>
</feature>
<dbReference type="InterPro" id="IPR025966">
    <property type="entry name" value="OppC_N"/>
</dbReference>
<comment type="subcellular location">
    <subcellularLocation>
        <location evidence="1 7">Cell membrane</location>
        <topology evidence="1 7">Multi-pass membrane protein</topology>
    </subcellularLocation>
</comment>
<dbReference type="Pfam" id="PF00528">
    <property type="entry name" value="BPD_transp_1"/>
    <property type="match status" value="1"/>
</dbReference>
<feature type="transmembrane region" description="Helical" evidence="7">
    <location>
        <begin position="90"/>
        <end position="114"/>
    </location>
</feature>
<keyword evidence="3" id="KW-1003">Cell membrane</keyword>
<organism evidence="9 10">
    <name type="scientific">Zestosphaera tikiterensis</name>
    <dbReference type="NCBI Taxonomy" id="1973259"/>
    <lineage>
        <taxon>Archaea</taxon>
        <taxon>Thermoproteota</taxon>
        <taxon>Thermoprotei</taxon>
        <taxon>Desulfurococcales</taxon>
        <taxon>Desulfurococcaceae</taxon>
        <taxon>Zestosphaera</taxon>
    </lineage>
</organism>
<proteinExistence type="inferred from homology"/>
<name>A0A2R7Y1G3_9CREN</name>
<evidence type="ECO:0000256" key="5">
    <source>
        <dbReference type="ARBA" id="ARBA00022989"/>
    </source>
</evidence>
<comment type="similarity">
    <text evidence="7">Belongs to the binding-protein-dependent transport system permease family.</text>
</comment>
<dbReference type="Gene3D" id="1.10.3720.10">
    <property type="entry name" value="MetI-like"/>
    <property type="match status" value="1"/>
</dbReference>
<dbReference type="AlphaFoldDB" id="A0A2R7Y1G3"/>
<dbReference type="CDD" id="cd06261">
    <property type="entry name" value="TM_PBP2"/>
    <property type="match status" value="1"/>
</dbReference>
<evidence type="ECO:0000256" key="2">
    <source>
        <dbReference type="ARBA" id="ARBA00022448"/>
    </source>
</evidence>
<dbReference type="PANTHER" id="PTHR43386">
    <property type="entry name" value="OLIGOPEPTIDE TRANSPORT SYSTEM PERMEASE PROTEIN APPC"/>
    <property type="match status" value="1"/>
</dbReference>
<keyword evidence="4 7" id="KW-0812">Transmembrane</keyword>
<dbReference type="GO" id="GO:0055085">
    <property type="term" value="P:transmembrane transport"/>
    <property type="evidence" value="ECO:0007669"/>
    <property type="project" value="InterPro"/>
</dbReference>
<dbReference type="InterPro" id="IPR035906">
    <property type="entry name" value="MetI-like_sf"/>
</dbReference>
<dbReference type="InterPro" id="IPR000515">
    <property type="entry name" value="MetI-like"/>
</dbReference>
<reference evidence="9 10" key="1">
    <citation type="journal article" date="2018" name="Syst. Appl. Microbiol.">
        <title>A new symbiotic nanoarchaeote (Candidatus Nanoclepta minutus) and its host (Zestosphaera tikiterensis gen. nov., sp. nov.) from a New Zealand hot spring.</title>
        <authorList>
            <person name="St John E."/>
            <person name="Liu Y."/>
            <person name="Podar M."/>
            <person name="Stott M.B."/>
            <person name="Meneghin J."/>
            <person name="Chen Z."/>
            <person name="Lagutin K."/>
            <person name="Mitchell K."/>
            <person name="Reysenbach A.L."/>
        </authorList>
    </citation>
    <scope>NUCLEOTIDE SEQUENCE [LARGE SCALE GENOMIC DNA]</scope>
    <source>
        <strain evidence="9">NZ3</strain>
    </source>
</reference>
<feature type="transmembrane region" description="Helical" evidence="7">
    <location>
        <begin position="207"/>
        <end position="228"/>
    </location>
</feature>
<dbReference type="EMBL" id="NBVN01000013">
    <property type="protein sequence ID" value="PUA31376.1"/>
    <property type="molecule type" value="Genomic_DNA"/>
</dbReference>
<evidence type="ECO:0000256" key="3">
    <source>
        <dbReference type="ARBA" id="ARBA00022475"/>
    </source>
</evidence>
<evidence type="ECO:0000259" key="8">
    <source>
        <dbReference type="PROSITE" id="PS50928"/>
    </source>
</evidence>